<proteinExistence type="predicted"/>
<evidence type="ECO:0000313" key="1">
    <source>
        <dbReference type="Proteomes" id="UP000887579"/>
    </source>
</evidence>
<reference evidence="2" key="1">
    <citation type="submission" date="2022-11" db="UniProtKB">
        <authorList>
            <consortium name="WormBaseParasite"/>
        </authorList>
    </citation>
    <scope>IDENTIFICATION</scope>
</reference>
<evidence type="ECO:0000313" key="2">
    <source>
        <dbReference type="WBParaSite" id="ES5_v2.g9669.t1"/>
    </source>
</evidence>
<name>A0AC34GX88_9BILA</name>
<protein>
    <submittedName>
        <fullName evidence="2">Guanine nucleotide-binding protein alpha-12 subunit</fullName>
    </submittedName>
</protein>
<dbReference type="Proteomes" id="UP000887579">
    <property type="component" value="Unplaced"/>
</dbReference>
<sequence>MMGLLPCCSTPDDPQTKTIEQEIKKEKKNLRRQVKILLLGAGGSGKTTFLKQMVIIHGAGEFTADEVRAYRAQIFQNIISAMRILLDARQKLGFKWENEKRQKNVDMVMRFTASDLMRGVDQATFIEIAPIVYDFWSDQAIKKTYEQRNLYQISESCVYFFEHINRVASPDYYPTNKDILYCRKATRTITEHVFEIQRVPFRFIDVGGQRSQRQKWFQCFSDITSILFMVASSEYDQVILEDRRTNRVVESRSIFETIVNNKSFVNVSIILFMNKSDLLEEKVPRSDIRKYFTDFTGDHTSPKSVQLFLLDKFEKSRRDRTVPFFYHFTTAIDTDNIRRVFEDCRQSILEQNLKTLMMQ</sequence>
<dbReference type="WBParaSite" id="ES5_v2.g9669.t1">
    <property type="protein sequence ID" value="ES5_v2.g9669.t1"/>
    <property type="gene ID" value="ES5_v2.g9669"/>
</dbReference>
<accession>A0AC34GX88</accession>
<organism evidence="1 2">
    <name type="scientific">Panagrolaimus sp. ES5</name>
    <dbReference type="NCBI Taxonomy" id="591445"/>
    <lineage>
        <taxon>Eukaryota</taxon>
        <taxon>Metazoa</taxon>
        <taxon>Ecdysozoa</taxon>
        <taxon>Nematoda</taxon>
        <taxon>Chromadorea</taxon>
        <taxon>Rhabditida</taxon>
        <taxon>Tylenchina</taxon>
        <taxon>Panagrolaimomorpha</taxon>
        <taxon>Panagrolaimoidea</taxon>
        <taxon>Panagrolaimidae</taxon>
        <taxon>Panagrolaimus</taxon>
    </lineage>
</organism>